<dbReference type="AlphaFoldDB" id="A0AAV4P829"/>
<evidence type="ECO:0000313" key="1">
    <source>
        <dbReference type="EMBL" id="GIX92794.1"/>
    </source>
</evidence>
<name>A0AAV4P829_CAEEX</name>
<accession>A0AAV4P829</accession>
<evidence type="ECO:0000313" key="2">
    <source>
        <dbReference type="Proteomes" id="UP001054945"/>
    </source>
</evidence>
<comment type="caution">
    <text evidence="1">The sequence shown here is derived from an EMBL/GenBank/DDBJ whole genome shotgun (WGS) entry which is preliminary data.</text>
</comment>
<dbReference type="EMBL" id="BPLR01004161">
    <property type="protein sequence ID" value="GIX92794.1"/>
    <property type="molecule type" value="Genomic_DNA"/>
</dbReference>
<keyword evidence="2" id="KW-1185">Reference proteome</keyword>
<proteinExistence type="predicted"/>
<sequence length="81" mass="9295">MSGCEENPEDFLFFCGPEETDVPFPSLRSHRLLLCPFPLCPKKGQWKESVLFIDAEVAYRMEGKSHGHPLKRHLDDRPLAP</sequence>
<protein>
    <submittedName>
        <fullName evidence="1">Uncharacterized protein</fullName>
    </submittedName>
</protein>
<reference evidence="1 2" key="1">
    <citation type="submission" date="2021-06" db="EMBL/GenBank/DDBJ databases">
        <title>Caerostris extrusa draft genome.</title>
        <authorList>
            <person name="Kono N."/>
            <person name="Arakawa K."/>
        </authorList>
    </citation>
    <scope>NUCLEOTIDE SEQUENCE [LARGE SCALE GENOMIC DNA]</scope>
</reference>
<gene>
    <name evidence="1" type="ORF">CEXT_195621</name>
</gene>
<organism evidence="1 2">
    <name type="scientific">Caerostris extrusa</name>
    <name type="common">Bark spider</name>
    <name type="synonym">Caerostris bankana</name>
    <dbReference type="NCBI Taxonomy" id="172846"/>
    <lineage>
        <taxon>Eukaryota</taxon>
        <taxon>Metazoa</taxon>
        <taxon>Ecdysozoa</taxon>
        <taxon>Arthropoda</taxon>
        <taxon>Chelicerata</taxon>
        <taxon>Arachnida</taxon>
        <taxon>Araneae</taxon>
        <taxon>Araneomorphae</taxon>
        <taxon>Entelegynae</taxon>
        <taxon>Araneoidea</taxon>
        <taxon>Araneidae</taxon>
        <taxon>Caerostris</taxon>
    </lineage>
</organism>
<dbReference type="Proteomes" id="UP001054945">
    <property type="component" value="Unassembled WGS sequence"/>
</dbReference>